<feature type="transmembrane region" description="Helical" evidence="1">
    <location>
        <begin position="61"/>
        <end position="83"/>
    </location>
</feature>
<dbReference type="AlphaFoldDB" id="B3T372"/>
<name>B3T372_9ARCH</name>
<organism evidence="2">
    <name type="scientific">uncultured marine crenarchaeote HF4000_ANIW97J3</name>
    <dbReference type="NCBI Taxonomy" id="455567"/>
    <lineage>
        <taxon>Archaea</taxon>
        <taxon>Nitrososphaerota</taxon>
        <taxon>Nitrososphaeria</taxon>
        <taxon>Nitrosopumilales</taxon>
        <taxon>environmental samples</taxon>
    </lineage>
</organism>
<proteinExistence type="predicted"/>
<accession>B3T372</accession>
<evidence type="ECO:0000313" key="2">
    <source>
        <dbReference type="EMBL" id="ABZ07030.1"/>
    </source>
</evidence>
<protein>
    <submittedName>
        <fullName evidence="2">Uncharacterized protein</fullName>
    </submittedName>
</protein>
<reference evidence="2" key="1">
    <citation type="journal article" date="2008" name="ISME J.">
        <title>Genomic patterns of recombination, clonal divergence and environment in marine microbial populations.</title>
        <authorList>
            <person name="Konstantinidis K.T."/>
            <person name="Delong E.F."/>
        </authorList>
    </citation>
    <scope>NUCLEOTIDE SEQUENCE</scope>
</reference>
<evidence type="ECO:0000256" key="1">
    <source>
        <dbReference type="SAM" id="Phobius"/>
    </source>
</evidence>
<keyword evidence="1" id="KW-1133">Transmembrane helix</keyword>
<dbReference type="EMBL" id="EU016591">
    <property type="protein sequence ID" value="ABZ07030.1"/>
    <property type="molecule type" value="Genomic_DNA"/>
</dbReference>
<sequence length="105" mass="11619">MQNFHVMQNRNDILLIFSQAHNSYLSHFNRLEHFYSTPFSKMLIMSCAFCDVICDATSLDFVFASSIVFCVSASAFFVASATLESTSFSPSAFAAVIAFSNSDSN</sequence>
<keyword evidence="1" id="KW-0472">Membrane</keyword>
<gene>
    <name evidence="2" type="ORF">ALOHA_HF4000ANIW97J3ctg1g5</name>
</gene>
<keyword evidence="1" id="KW-0812">Transmembrane</keyword>